<evidence type="ECO:0000256" key="1">
    <source>
        <dbReference type="ARBA" id="ARBA00009013"/>
    </source>
</evidence>
<gene>
    <name evidence="4" type="ORF">HD597_005553</name>
</gene>
<evidence type="ECO:0000313" key="5">
    <source>
        <dbReference type="Proteomes" id="UP001139648"/>
    </source>
</evidence>
<sequence>MSPLSLSCRDVPGGALITVTGELDSTNADQLESYAERHRLPGPGLVLDLTGLTFMDSRGLHVLLRLNAAVRGQGGLLRLAAVHDVPARVLQITGVWLALHIHPDAQHAAAAMHEHQADGVRDRQ</sequence>
<dbReference type="Proteomes" id="UP001139648">
    <property type="component" value="Unassembled WGS sequence"/>
</dbReference>
<dbReference type="RefSeq" id="WP_253745726.1">
    <property type="nucleotide sequence ID" value="NZ_BAABKA010000007.1"/>
</dbReference>
<organism evidence="4 5">
    <name type="scientific">Nonomuraea thailandensis</name>
    <dbReference type="NCBI Taxonomy" id="1188745"/>
    <lineage>
        <taxon>Bacteria</taxon>
        <taxon>Bacillati</taxon>
        <taxon>Actinomycetota</taxon>
        <taxon>Actinomycetes</taxon>
        <taxon>Streptosporangiales</taxon>
        <taxon>Streptosporangiaceae</taxon>
        <taxon>Nonomuraea</taxon>
    </lineage>
</organism>
<accession>A0A9X2GPP8</accession>
<keyword evidence="5" id="KW-1185">Reference proteome</keyword>
<proteinExistence type="inferred from homology"/>
<dbReference type="CDD" id="cd07043">
    <property type="entry name" value="STAS_anti-anti-sigma_factors"/>
    <property type="match status" value="1"/>
</dbReference>
<dbReference type="PANTHER" id="PTHR33495:SF2">
    <property type="entry name" value="ANTI-SIGMA FACTOR ANTAGONIST TM_1081-RELATED"/>
    <property type="match status" value="1"/>
</dbReference>
<name>A0A9X2GPP8_9ACTN</name>
<evidence type="ECO:0000313" key="4">
    <source>
        <dbReference type="EMBL" id="MCP2358533.1"/>
    </source>
</evidence>
<dbReference type="Gene3D" id="3.30.750.24">
    <property type="entry name" value="STAS domain"/>
    <property type="match status" value="1"/>
</dbReference>
<protein>
    <recommendedName>
        <fullName evidence="2">Anti-sigma factor antagonist</fullName>
    </recommendedName>
</protein>
<dbReference type="InterPro" id="IPR003658">
    <property type="entry name" value="Anti-sigma_ant"/>
</dbReference>
<evidence type="ECO:0000256" key="2">
    <source>
        <dbReference type="RuleBase" id="RU003749"/>
    </source>
</evidence>
<dbReference type="GO" id="GO:0043856">
    <property type="term" value="F:anti-sigma factor antagonist activity"/>
    <property type="evidence" value="ECO:0007669"/>
    <property type="project" value="InterPro"/>
</dbReference>
<dbReference type="InterPro" id="IPR036513">
    <property type="entry name" value="STAS_dom_sf"/>
</dbReference>
<dbReference type="NCBIfam" id="TIGR00377">
    <property type="entry name" value="ant_ant_sig"/>
    <property type="match status" value="1"/>
</dbReference>
<dbReference type="AlphaFoldDB" id="A0A9X2GPP8"/>
<comment type="caution">
    <text evidence="4">The sequence shown here is derived from an EMBL/GenBank/DDBJ whole genome shotgun (WGS) entry which is preliminary data.</text>
</comment>
<dbReference type="SUPFAM" id="SSF52091">
    <property type="entry name" value="SpoIIaa-like"/>
    <property type="match status" value="1"/>
</dbReference>
<comment type="similarity">
    <text evidence="1 2">Belongs to the anti-sigma-factor antagonist family.</text>
</comment>
<dbReference type="InterPro" id="IPR002645">
    <property type="entry name" value="STAS_dom"/>
</dbReference>
<dbReference type="EMBL" id="JAMZEB010000002">
    <property type="protein sequence ID" value="MCP2358533.1"/>
    <property type="molecule type" value="Genomic_DNA"/>
</dbReference>
<dbReference type="PROSITE" id="PS50801">
    <property type="entry name" value="STAS"/>
    <property type="match status" value="1"/>
</dbReference>
<dbReference type="PANTHER" id="PTHR33495">
    <property type="entry name" value="ANTI-SIGMA FACTOR ANTAGONIST TM_1081-RELATED-RELATED"/>
    <property type="match status" value="1"/>
</dbReference>
<reference evidence="4" key="1">
    <citation type="submission" date="2022-06" db="EMBL/GenBank/DDBJ databases">
        <title>Sequencing the genomes of 1000 actinobacteria strains.</title>
        <authorList>
            <person name="Klenk H.-P."/>
        </authorList>
    </citation>
    <scope>NUCLEOTIDE SEQUENCE</scope>
    <source>
        <strain evidence="4">DSM 46694</strain>
    </source>
</reference>
<evidence type="ECO:0000259" key="3">
    <source>
        <dbReference type="PROSITE" id="PS50801"/>
    </source>
</evidence>
<dbReference type="Pfam" id="PF01740">
    <property type="entry name" value="STAS"/>
    <property type="match status" value="1"/>
</dbReference>
<feature type="domain" description="STAS" evidence="3">
    <location>
        <begin position="4"/>
        <end position="112"/>
    </location>
</feature>